<dbReference type="Proteomes" id="UP000551499">
    <property type="component" value="Unassembled WGS sequence"/>
</dbReference>
<dbReference type="RefSeq" id="WP_072925405.1">
    <property type="nucleotide sequence ID" value="NZ_JACEGB010000408.1"/>
</dbReference>
<protein>
    <submittedName>
        <fullName evidence="1">Uncharacterized protein</fullName>
    </submittedName>
</protein>
<evidence type="ECO:0000313" key="1">
    <source>
        <dbReference type="EMBL" id="MBC1193016.1"/>
    </source>
</evidence>
<reference evidence="1 2" key="1">
    <citation type="submission" date="2020-07" db="EMBL/GenBank/DDBJ databases">
        <title>Genomes of two Microcystis aeruginosa (Cyanobacteria) strains from Florida (USA) with disparate toxicogenic potential.</title>
        <authorList>
            <person name="Lefler F.W."/>
            <person name="Barbosa M."/>
            <person name="Berthold D.E."/>
            <person name="Laughinghouse H.D. IV."/>
        </authorList>
    </citation>
    <scope>NUCLEOTIDE SEQUENCE [LARGE SCALE GENOMIC DNA]</scope>
    <source>
        <strain evidence="1 2">BLCCF108</strain>
    </source>
</reference>
<organism evidence="1 2">
    <name type="scientific">Microcystis aeruginosa BLCC-F108</name>
    <dbReference type="NCBI Taxonomy" id="2755317"/>
    <lineage>
        <taxon>Bacteria</taxon>
        <taxon>Bacillati</taxon>
        <taxon>Cyanobacteriota</taxon>
        <taxon>Cyanophyceae</taxon>
        <taxon>Oscillatoriophycideae</taxon>
        <taxon>Chroococcales</taxon>
        <taxon>Microcystaceae</taxon>
        <taxon>Microcystis</taxon>
    </lineage>
</organism>
<evidence type="ECO:0000313" key="2">
    <source>
        <dbReference type="Proteomes" id="UP000551499"/>
    </source>
</evidence>
<comment type="caution">
    <text evidence="1">The sequence shown here is derived from an EMBL/GenBank/DDBJ whole genome shotgun (WGS) entry which is preliminary data.</text>
</comment>
<dbReference type="AlphaFoldDB" id="A0A841UYB5"/>
<sequence>MANSVKLMTAALRNGMNVEAIWGCPSTASFKIGTILSPQGYDYKFEGHVSDYGVSFDEPIIKAQSESFTGSFSSASYTSTKVNLEVEDPKFGNIKSSLKITSDKKKSSLIIGKCCQTSYLESPRKEAEKLRKYLVEAPKGTWDHEWVVIQKLYYASSYFCATFQGSVGSVEFDTQYDPKSGKSKLEAGEFSTILVKENKAAGLIYAPADDDAENFGYPFIVGFECFCFFNSNVNNFSNIITGFSHSI</sequence>
<gene>
    <name evidence="1" type="ORF">H0902_20415</name>
</gene>
<name>A0A841UYB5_MICAE</name>
<accession>A0A841UYB5</accession>
<proteinExistence type="predicted"/>
<dbReference type="EMBL" id="JACEGB010000408">
    <property type="protein sequence ID" value="MBC1193016.1"/>
    <property type="molecule type" value="Genomic_DNA"/>
</dbReference>